<dbReference type="RefSeq" id="WP_006592342.1">
    <property type="nucleotide sequence ID" value="NZ_BAHD01000026.1"/>
</dbReference>
<feature type="chain" id="PRO_5039140658" description="DUF305 domain-containing protein" evidence="2">
    <location>
        <begin position="24"/>
        <end position="201"/>
    </location>
</feature>
<keyword evidence="5" id="KW-1185">Reference proteome</keyword>
<name>K6W9F6_9MICO</name>
<organism evidence="4 5">
    <name type="scientific">Kineosphaera limosa NBRC 100340</name>
    <dbReference type="NCBI Taxonomy" id="1184609"/>
    <lineage>
        <taxon>Bacteria</taxon>
        <taxon>Bacillati</taxon>
        <taxon>Actinomycetota</taxon>
        <taxon>Actinomycetes</taxon>
        <taxon>Micrococcales</taxon>
        <taxon>Dermatophilaceae</taxon>
        <taxon>Kineosphaera</taxon>
    </lineage>
</organism>
<dbReference type="PANTHER" id="PTHR36933:SF1">
    <property type="entry name" value="SLL0788 PROTEIN"/>
    <property type="match status" value="1"/>
</dbReference>
<keyword evidence="2" id="KW-0732">Signal</keyword>
<dbReference type="Pfam" id="PF03713">
    <property type="entry name" value="DUF305"/>
    <property type="match status" value="1"/>
</dbReference>
<feature type="domain" description="DUF305" evidence="3">
    <location>
        <begin position="59"/>
        <end position="201"/>
    </location>
</feature>
<comment type="caution">
    <text evidence="4">The sequence shown here is derived from an EMBL/GenBank/DDBJ whole genome shotgun (WGS) entry which is preliminary data.</text>
</comment>
<evidence type="ECO:0000256" key="2">
    <source>
        <dbReference type="SAM" id="SignalP"/>
    </source>
</evidence>
<dbReference type="EMBL" id="BAHD01000026">
    <property type="protein sequence ID" value="GAB95810.1"/>
    <property type="molecule type" value="Genomic_DNA"/>
</dbReference>
<sequence length="201" mass="21206">MASFTKRVALLAAAGTLTVGTLAACSNTTESSMPGMDHKATPMTSSATAGASVDAKDGDVRFAQMMIPHHQQAIEMADVALSKPSASEKVKELSADIKKAQDPEIATMRGWLSSWGAQTSMPPGMDHGSGMMSADDMDKLKAAEGAAFDRTWITQMISHHEGAVTMAEQVLATTQNPEVKQLAEAIIKAQKAEIATMQSLL</sequence>
<evidence type="ECO:0000256" key="1">
    <source>
        <dbReference type="SAM" id="MobiDB-lite"/>
    </source>
</evidence>
<dbReference type="InterPro" id="IPR005183">
    <property type="entry name" value="DUF305_CopM-like"/>
</dbReference>
<dbReference type="OrthoDB" id="26872at2"/>
<dbReference type="STRING" id="1184609.KILIM_026_00810"/>
<evidence type="ECO:0000313" key="5">
    <source>
        <dbReference type="Proteomes" id="UP000008366"/>
    </source>
</evidence>
<dbReference type="eggNOG" id="COG3544">
    <property type="taxonomic scope" value="Bacteria"/>
</dbReference>
<proteinExistence type="predicted"/>
<dbReference type="PROSITE" id="PS51257">
    <property type="entry name" value="PROKAR_LIPOPROTEIN"/>
    <property type="match status" value="1"/>
</dbReference>
<feature type="region of interest" description="Disordered" evidence="1">
    <location>
        <begin position="29"/>
        <end position="50"/>
    </location>
</feature>
<dbReference type="InterPro" id="IPR012347">
    <property type="entry name" value="Ferritin-like"/>
</dbReference>
<protein>
    <recommendedName>
        <fullName evidence="3">DUF305 domain-containing protein</fullName>
    </recommendedName>
</protein>
<evidence type="ECO:0000259" key="3">
    <source>
        <dbReference type="Pfam" id="PF03713"/>
    </source>
</evidence>
<accession>K6W9F6</accession>
<dbReference type="Gene3D" id="1.20.1260.10">
    <property type="match status" value="1"/>
</dbReference>
<reference evidence="4 5" key="1">
    <citation type="submission" date="2012-08" db="EMBL/GenBank/DDBJ databases">
        <title>Whole genome shotgun sequence of Kineosphaera limosa NBRC 100340.</title>
        <authorList>
            <person name="Yoshida I."/>
            <person name="Isaki S."/>
            <person name="Hosoyama A."/>
            <person name="Tsuchikane K."/>
            <person name="Katsumata H."/>
            <person name="Ando Y."/>
            <person name="Ohji S."/>
            <person name="Hamada M."/>
            <person name="Tamura T."/>
            <person name="Yamazoe A."/>
            <person name="Yamazaki S."/>
            <person name="Fujita N."/>
        </authorList>
    </citation>
    <scope>NUCLEOTIDE SEQUENCE [LARGE SCALE GENOMIC DNA]</scope>
    <source>
        <strain evidence="4 5">NBRC 100340</strain>
    </source>
</reference>
<dbReference type="Proteomes" id="UP000008366">
    <property type="component" value="Unassembled WGS sequence"/>
</dbReference>
<evidence type="ECO:0000313" key="4">
    <source>
        <dbReference type="EMBL" id="GAB95810.1"/>
    </source>
</evidence>
<feature type="signal peptide" evidence="2">
    <location>
        <begin position="1"/>
        <end position="23"/>
    </location>
</feature>
<dbReference type="AlphaFoldDB" id="K6W9F6"/>
<dbReference type="PANTHER" id="PTHR36933">
    <property type="entry name" value="SLL0788 PROTEIN"/>
    <property type="match status" value="1"/>
</dbReference>
<gene>
    <name evidence="4" type="ORF">KILIM_026_00810</name>
</gene>